<evidence type="ECO:0000313" key="2">
    <source>
        <dbReference type="Proteomes" id="UP000214600"/>
    </source>
</evidence>
<accession>A0A228J2R1</accession>
<proteinExistence type="predicted"/>
<gene>
    <name evidence="1" type="ORF">CFB84_09475</name>
</gene>
<sequence length="111" mass="12425">MSAFGYIEMSAFGPRKLTGRRVSGAGGCDGCNGTDHDDDVRDRYADFGPTLACEKLWECHGIRLAKETVRKLIRRSATSRQRGRISNAMASRTWHRIEMAHVDARLRATGR</sequence>
<dbReference type="Proteomes" id="UP000214600">
    <property type="component" value="Unassembled WGS sequence"/>
</dbReference>
<dbReference type="AlphaFoldDB" id="A0A228J2R1"/>
<evidence type="ECO:0000313" key="1">
    <source>
        <dbReference type="EMBL" id="OXI49093.1"/>
    </source>
</evidence>
<organism evidence="1 2">
    <name type="scientific">Burkholderia aenigmatica</name>
    <dbReference type="NCBI Taxonomy" id="2015348"/>
    <lineage>
        <taxon>Bacteria</taxon>
        <taxon>Pseudomonadati</taxon>
        <taxon>Pseudomonadota</taxon>
        <taxon>Betaproteobacteria</taxon>
        <taxon>Burkholderiales</taxon>
        <taxon>Burkholderiaceae</taxon>
        <taxon>Burkholderia</taxon>
        <taxon>Burkholderia cepacia complex</taxon>
    </lineage>
</organism>
<reference evidence="1 2" key="2">
    <citation type="submission" date="2017-08" db="EMBL/GenBank/DDBJ databases">
        <title>WGS of novel Burkholderia cepaca complex species.</title>
        <authorList>
            <person name="Lipuma J."/>
            <person name="Spilker T."/>
        </authorList>
    </citation>
    <scope>NUCLEOTIDE SEQUENCE [LARGE SCALE GENOMIC DNA]</scope>
    <source>
        <strain evidence="1 2">AU17325</strain>
    </source>
</reference>
<protein>
    <submittedName>
        <fullName evidence="1">Uncharacterized protein</fullName>
    </submittedName>
</protein>
<name>A0A228J2R1_9BURK</name>
<dbReference type="EMBL" id="NKFA01000003">
    <property type="protein sequence ID" value="OXI49093.1"/>
    <property type="molecule type" value="Genomic_DNA"/>
</dbReference>
<comment type="caution">
    <text evidence="1">The sequence shown here is derived from an EMBL/GenBank/DDBJ whole genome shotgun (WGS) entry which is preliminary data.</text>
</comment>
<reference evidence="2" key="1">
    <citation type="submission" date="2017-06" db="EMBL/GenBank/DDBJ databases">
        <authorList>
            <person name="LiPuma J."/>
            <person name="Spilker T."/>
        </authorList>
    </citation>
    <scope>NUCLEOTIDE SEQUENCE [LARGE SCALE GENOMIC DNA]</scope>
    <source>
        <strain evidence="2">AU17325</strain>
    </source>
</reference>